<evidence type="ECO:0000313" key="5">
    <source>
        <dbReference type="Proteomes" id="UP000006462"/>
    </source>
</evidence>
<gene>
    <name evidence="4" type="ORF">HMPREF7215_1009</name>
</gene>
<name>A0ABP2HQE6_9BACT</name>
<feature type="domain" description="Glycosyltransferase 2-like" evidence="3">
    <location>
        <begin position="165"/>
        <end position="299"/>
    </location>
</feature>
<dbReference type="Proteomes" id="UP000006462">
    <property type="component" value="Unassembled WGS sequence"/>
</dbReference>
<comment type="caution">
    <text evidence="4">The sequence shown here is derived from an EMBL/GenBank/DDBJ whole genome shotgun (WGS) entry which is preliminary data.</text>
</comment>
<dbReference type="GeneID" id="90985482"/>
<dbReference type="GO" id="GO:0016757">
    <property type="term" value="F:glycosyltransferase activity"/>
    <property type="evidence" value="ECO:0007669"/>
    <property type="project" value="UniProtKB-KW"/>
</dbReference>
<reference evidence="4 5" key="1">
    <citation type="submission" date="2009-12" db="EMBL/GenBank/DDBJ databases">
        <authorList>
            <person name="Shrivastava S."/>
            <person name="Madupu R."/>
            <person name="Durkin A.S."/>
            <person name="Torralba M."/>
            <person name="Methe B."/>
            <person name="Sutton G.G."/>
            <person name="Strausberg R.L."/>
            <person name="Nelson K.E."/>
        </authorList>
    </citation>
    <scope>NUCLEOTIDE SEQUENCE [LARGE SCALE GENOMIC DNA]</scope>
    <source>
        <strain evidence="4 5">W5455</strain>
    </source>
</reference>
<organism evidence="4 5">
    <name type="scientific">Pyramidobacter piscolens W5455</name>
    <dbReference type="NCBI Taxonomy" id="352165"/>
    <lineage>
        <taxon>Bacteria</taxon>
        <taxon>Thermotogati</taxon>
        <taxon>Synergistota</taxon>
        <taxon>Synergistia</taxon>
        <taxon>Synergistales</taxon>
        <taxon>Dethiosulfovibrionaceae</taxon>
        <taxon>Pyramidobacter</taxon>
    </lineage>
</organism>
<evidence type="ECO:0000259" key="3">
    <source>
        <dbReference type="Pfam" id="PF00535"/>
    </source>
</evidence>
<sequence>MNEMNCYLNAHPGIHNVALLLNDKCGYTEIKDFLCNITPAKLTVATFWSYEKVESIKNELERDSYLNVFHMPEEIEFTDIPKFSGLDGDWALCTLDIQPEILLKMASLTPRYLLAEIQESYISAYKVWEVYRTTADFIQIKTLRCHKEPQILNWKRRKDSSIELSVVFPMYNVAKYLDQCIESVTKWKAPYVEFLFVNDGSPDNSRDVVLEWSKQDLRIKLLDKTNGGCASARQYGMERAQGRYVGFIDPDDFIDESMFRKLLQSAMNGSYDISYCGYNEFYENTQKSKRVEDTLGWPYCDGTYNPKLIWELVAHCRVAIWRCIYKTEMLRKAGLHFYTDLRRFDDLPFKIETFAAAKSVISVPEYLYYYRLARPGQDVSADDERLYVHFSIFKHLNNSIASQNNALLTDLLQVSKIQTHLWALSKIKPEFKKQYLVRAREDLMTTGNLERTYLLAKERCGKEIAERYKAVMKGDYYGTTD</sequence>
<keyword evidence="2 4" id="KW-0808">Transferase</keyword>
<dbReference type="InterPro" id="IPR029044">
    <property type="entry name" value="Nucleotide-diphossugar_trans"/>
</dbReference>
<dbReference type="EMBL" id="ADFP01000124">
    <property type="protein sequence ID" value="EFB89633.1"/>
    <property type="molecule type" value="Genomic_DNA"/>
</dbReference>
<dbReference type="CDD" id="cd00761">
    <property type="entry name" value="Glyco_tranf_GTA_type"/>
    <property type="match status" value="1"/>
</dbReference>
<dbReference type="PANTHER" id="PTHR22916">
    <property type="entry name" value="GLYCOSYLTRANSFERASE"/>
    <property type="match status" value="1"/>
</dbReference>
<proteinExistence type="predicted"/>
<protein>
    <submittedName>
        <fullName evidence="4">Glycosyltransferase, group 2 family protein</fullName>
        <ecNumber evidence="4">2.4.-.-</ecNumber>
    </submittedName>
</protein>
<evidence type="ECO:0000313" key="4">
    <source>
        <dbReference type="EMBL" id="EFB89633.1"/>
    </source>
</evidence>
<dbReference type="PANTHER" id="PTHR22916:SF51">
    <property type="entry name" value="GLYCOSYLTRANSFERASE EPSH-RELATED"/>
    <property type="match status" value="1"/>
</dbReference>
<evidence type="ECO:0000256" key="2">
    <source>
        <dbReference type="ARBA" id="ARBA00022679"/>
    </source>
</evidence>
<dbReference type="Gene3D" id="3.90.550.10">
    <property type="entry name" value="Spore Coat Polysaccharide Biosynthesis Protein SpsA, Chain A"/>
    <property type="match status" value="1"/>
</dbReference>
<accession>A0ABP2HQE6</accession>
<keyword evidence="5" id="KW-1185">Reference proteome</keyword>
<dbReference type="RefSeq" id="WP_009165920.1">
    <property type="nucleotide sequence ID" value="NZ_ADFP01000124.1"/>
</dbReference>
<dbReference type="InterPro" id="IPR001173">
    <property type="entry name" value="Glyco_trans_2-like"/>
</dbReference>
<dbReference type="Pfam" id="PF00535">
    <property type="entry name" value="Glycos_transf_2"/>
    <property type="match status" value="1"/>
</dbReference>
<keyword evidence="1 4" id="KW-0328">Glycosyltransferase</keyword>
<dbReference type="EC" id="2.4.-.-" evidence="4"/>
<evidence type="ECO:0000256" key="1">
    <source>
        <dbReference type="ARBA" id="ARBA00022676"/>
    </source>
</evidence>
<dbReference type="SUPFAM" id="SSF53448">
    <property type="entry name" value="Nucleotide-diphospho-sugar transferases"/>
    <property type="match status" value="1"/>
</dbReference>